<feature type="binding site" evidence="5">
    <location>
        <position position="214"/>
    </location>
    <ligand>
        <name>3-dehydroquinate</name>
        <dbReference type="ChEBI" id="CHEBI:32364"/>
    </ligand>
</feature>
<dbReference type="GO" id="GO:0046279">
    <property type="term" value="P:3,4-dihydroxybenzoate biosynthetic process"/>
    <property type="evidence" value="ECO:0007669"/>
    <property type="project" value="UniProtKB-ARBA"/>
</dbReference>
<accession>H1LFB4</accession>
<evidence type="ECO:0000256" key="4">
    <source>
        <dbReference type="ARBA" id="ARBA00023270"/>
    </source>
</evidence>
<dbReference type="CDD" id="cd00502">
    <property type="entry name" value="DHQase_I"/>
    <property type="match status" value="1"/>
</dbReference>
<comment type="caution">
    <text evidence="5">Lacks conserved residue(s) required for the propagation of feature annotation.</text>
</comment>
<comment type="catalytic activity">
    <reaction evidence="1 5">
        <text>3-dehydroquinate = 3-dehydroshikimate + H2O</text>
        <dbReference type="Rhea" id="RHEA:21096"/>
        <dbReference type="ChEBI" id="CHEBI:15377"/>
        <dbReference type="ChEBI" id="CHEBI:16630"/>
        <dbReference type="ChEBI" id="CHEBI:32364"/>
        <dbReference type="EC" id="4.2.1.10"/>
    </reaction>
</comment>
<comment type="function">
    <text evidence="5">Involved in the third step of the chorismate pathway, which leads to the biosynthesis of aromatic amino acids. Catalyzes the cis-dehydration of 3-dehydroquinate (DHQ) and introduces the first double bond of the aromatic ring to yield 3-dehydroshikimate.</text>
</comment>
<evidence type="ECO:0000256" key="2">
    <source>
        <dbReference type="ARBA" id="ARBA00023141"/>
    </source>
</evidence>
<dbReference type="OrthoDB" id="9813659at2"/>
<reference evidence="6 7" key="1">
    <citation type="submission" date="2011-09" db="EMBL/GenBank/DDBJ databases">
        <authorList>
            <person name="Weinstock G."/>
            <person name="Sodergren E."/>
            <person name="Clifton S."/>
            <person name="Fulton L."/>
            <person name="Fulton B."/>
            <person name="Courtney L."/>
            <person name="Fronick C."/>
            <person name="Harrison M."/>
            <person name="Strong C."/>
            <person name="Farmer C."/>
            <person name="Delahaunty K."/>
            <person name="Markovic C."/>
            <person name="Hall O."/>
            <person name="Minx P."/>
            <person name="Tomlinson C."/>
            <person name="Mitreva M."/>
            <person name="Hou S."/>
            <person name="Chen J."/>
            <person name="Wollam A."/>
            <person name="Pepin K.H."/>
            <person name="Johnson M."/>
            <person name="Bhonagiri V."/>
            <person name="Zhang X."/>
            <person name="Suruliraj S."/>
            <person name="Warren W."/>
            <person name="Chinwalla A."/>
            <person name="Mardis E.R."/>
            <person name="Wilson R.K."/>
        </authorList>
    </citation>
    <scope>NUCLEOTIDE SEQUENCE [LARGE SCALE GENOMIC DNA]</scope>
    <source>
        <strain evidence="6 7">F0435</strain>
    </source>
</reference>
<evidence type="ECO:0000313" key="6">
    <source>
        <dbReference type="EMBL" id="EHO51864.1"/>
    </source>
</evidence>
<dbReference type="Pfam" id="PF01487">
    <property type="entry name" value="DHquinase_I"/>
    <property type="match status" value="1"/>
</dbReference>
<comment type="pathway">
    <text evidence="5">Metabolic intermediate biosynthesis; chorismate biosynthesis; chorismate from D-erythrose 4-phosphate and phosphoenolpyruvate: step 3/7.</text>
</comment>
<dbReference type="InterPro" id="IPR050146">
    <property type="entry name" value="Type-I_3-dehydroquinase"/>
</dbReference>
<dbReference type="HAMAP" id="MF_00214">
    <property type="entry name" value="AroD"/>
    <property type="match status" value="1"/>
</dbReference>
<evidence type="ECO:0000256" key="5">
    <source>
        <dbReference type="HAMAP-Rule" id="MF_00214"/>
    </source>
</evidence>
<keyword evidence="5" id="KW-0028">Amino-acid biosynthesis</keyword>
<dbReference type="RefSeq" id="WP_008856465.1">
    <property type="nucleotide sequence ID" value="NZ_JH591032.1"/>
</dbReference>
<feature type="binding site" evidence="5">
    <location>
        <position position="233"/>
    </location>
    <ligand>
        <name>3-dehydroquinate</name>
        <dbReference type="ChEBI" id="CHEBI:32364"/>
    </ligand>
</feature>
<evidence type="ECO:0000256" key="1">
    <source>
        <dbReference type="ARBA" id="ARBA00001864"/>
    </source>
</evidence>
<dbReference type="GO" id="GO:0008652">
    <property type="term" value="P:amino acid biosynthetic process"/>
    <property type="evidence" value="ECO:0007669"/>
    <property type="project" value="UniProtKB-KW"/>
</dbReference>
<dbReference type="Proteomes" id="UP000005025">
    <property type="component" value="Unassembled WGS sequence"/>
</dbReference>
<feature type="binding site" evidence="5">
    <location>
        <begin position="47"/>
        <end position="49"/>
    </location>
    <ligand>
        <name>3-dehydroquinate</name>
        <dbReference type="ChEBI" id="CHEBI:32364"/>
    </ligand>
</feature>
<dbReference type="GO" id="GO:0003855">
    <property type="term" value="F:3-dehydroquinate dehydratase activity"/>
    <property type="evidence" value="ECO:0007669"/>
    <property type="project" value="UniProtKB-UniRule"/>
</dbReference>
<dbReference type="PANTHER" id="PTHR43699">
    <property type="entry name" value="3-DEHYDROQUINATE DEHYDRATASE"/>
    <property type="match status" value="1"/>
</dbReference>
<dbReference type="InterPro" id="IPR001381">
    <property type="entry name" value="DHquinase_I"/>
</dbReference>
<dbReference type="PATRIC" id="fig|797516.3.peg.1149"/>
<dbReference type="FunFam" id="3.20.20.70:FF:000047">
    <property type="entry name" value="3-dehydroquinate dehydratase"/>
    <property type="match status" value="1"/>
</dbReference>
<keyword evidence="2 5" id="KW-0057">Aromatic amino acid biosynthesis</keyword>
<feature type="binding site" evidence="5">
    <location>
        <position position="84"/>
    </location>
    <ligand>
        <name>3-dehydroquinate</name>
        <dbReference type="ChEBI" id="CHEBI:32364"/>
    </ligand>
</feature>
<sequence>MSGKVTVKQTTFKTGTTKIAVPITDVTSDQVMASARAIKATKPDVVEWRLDFFDAVPNDRLAIKKTALKLKKVLGKIVLLITFRTFHEGGNKKISDDQYFSLYNWLIENQLPDMLDLESARDPDQMTQLIQLAHDHHMIVILSSHDFKATPPEAEIVSRLTRMETLHGDIGKIAVMPQKPEDVTTLLKATRTAAQQLKIPVITMSMGELGKITRMSGPQSGSVLSFATVGRASAPGQIPIEALRQEMNQTE</sequence>
<name>H1LFB4_9LACO</name>
<dbReference type="InterPro" id="IPR013785">
    <property type="entry name" value="Aldolase_TIM"/>
</dbReference>
<comment type="subunit">
    <text evidence="5">Homodimer.</text>
</comment>
<dbReference type="NCBIfam" id="TIGR01093">
    <property type="entry name" value="aroD"/>
    <property type="match status" value="1"/>
</dbReference>
<comment type="similarity">
    <text evidence="5">Belongs to the type-I 3-dehydroquinase family.</text>
</comment>
<evidence type="ECO:0000313" key="7">
    <source>
        <dbReference type="Proteomes" id="UP000005025"/>
    </source>
</evidence>
<proteinExistence type="inferred from homology"/>
<dbReference type="HOGENOM" id="CLU_064444_0_0_9"/>
<dbReference type="PANTHER" id="PTHR43699:SF1">
    <property type="entry name" value="3-DEHYDROQUINATE DEHYDRATASE"/>
    <property type="match status" value="1"/>
</dbReference>
<dbReference type="GO" id="GO:0009073">
    <property type="term" value="P:aromatic amino acid family biosynthetic process"/>
    <property type="evidence" value="ECO:0007669"/>
    <property type="project" value="UniProtKB-KW"/>
</dbReference>
<organism evidence="6 7">
    <name type="scientific">Lentilactobacillus kisonensis F0435</name>
    <dbReference type="NCBI Taxonomy" id="797516"/>
    <lineage>
        <taxon>Bacteria</taxon>
        <taxon>Bacillati</taxon>
        <taxon>Bacillota</taxon>
        <taxon>Bacilli</taxon>
        <taxon>Lactobacillales</taxon>
        <taxon>Lactobacillaceae</taxon>
        <taxon>Lentilactobacillus</taxon>
    </lineage>
</organism>
<gene>
    <name evidence="5" type="primary">aroD</name>
    <name evidence="6" type="ORF">HMPREF9104_01290</name>
</gene>
<protein>
    <recommendedName>
        <fullName evidence="5">3-dehydroquinate dehydratase</fullName>
        <shortName evidence="5">3-dehydroquinase</shortName>
        <ecNumber evidence="5">4.2.1.10</ecNumber>
    </recommendedName>
    <alternativeName>
        <fullName evidence="5">Type I DHQase</fullName>
    </alternativeName>
    <alternativeName>
        <fullName evidence="5">Type I dehydroquinase</fullName>
        <shortName evidence="5">DHQ1</shortName>
    </alternativeName>
</protein>
<dbReference type="STRING" id="797516.HMPREF9104_01290"/>
<feature type="active site" description="Schiff-base intermediate with substrate" evidence="5">
    <location>
        <position position="172"/>
    </location>
</feature>
<comment type="caution">
    <text evidence="6">The sequence shown here is derived from an EMBL/GenBank/DDBJ whole genome shotgun (WGS) entry which is preliminary data.</text>
</comment>
<keyword evidence="3 5" id="KW-0456">Lyase</keyword>
<dbReference type="SUPFAM" id="SSF51569">
    <property type="entry name" value="Aldolase"/>
    <property type="match status" value="1"/>
</dbReference>
<evidence type="ECO:0000256" key="3">
    <source>
        <dbReference type="ARBA" id="ARBA00023239"/>
    </source>
</evidence>
<dbReference type="EC" id="4.2.1.10" evidence="5"/>
<keyword evidence="4 5" id="KW-0704">Schiff base</keyword>
<dbReference type="UniPathway" id="UPA00053">
    <property type="reaction ID" value="UER00086"/>
</dbReference>
<dbReference type="Gene3D" id="3.20.20.70">
    <property type="entry name" value="Aldolase class I"/>
    <property type="match status" value="1"/>
</dbReference>
<dbReference type="EMBL" id="AGRJ01000125">
    <property type="protein sequence ID" value="EHO51864.1"/>
    <property type="molecule type" value="Genomic_DNA"/>
</dbReference>
<feature type="binding site" evidence="5">
    <location>
        <position position="237"/>
    </location>
    <ligand>
        <name>3-dehydroquinate</name>
        <dbReference type="ChEBI" id="CHEBI:32364"/>
    </ligand>
</feature>
<dbReference type="AlphaFoldDB" id="H1LFB4"/>
<dbReference type="GO" id="GO:0009423">
    <property type="term" value="P:chorismate biosynthetic process"/>
    <property type="evidence" value="ECO:0007669"/>
    <property type="project" value="UniProtKB-UniRule"/>
</dbReference>
<feature type="active site" description="Proton donor/acceptor" evidence="5">
    <location>
        <position position="145"/>
    </location>
</feature>